<accession>A0A444XA01</accession>
<proteinExistence type="predicted"/>
<comment type="caution">
    <text evidence="1">The sequence shown here is derived from an EMBL/GenBank/DDBJ whole genome shotgun (WGS) entry which is preliminary data.</text>
</comment>
<dbReference type="AlphaFoldDB" id="A0A444XA01"/>
<evidence type="ECO:0000313" key="2">
    <source>
        <dbReference type="Proteomes" id="UP000289738"/>
    </source>
</evidence>
<dbReference type="EMBL" id="SDMP01000020">
    <property type="protein sequence ID" value="RYQ86529.1"/>
    <property type="molecule type" value="Genomic_DNA"/>
</dbReference>
<name>A0A444XA01_ARAHY</name>
<reference evidence="1 2" key="1">
    <citation type="submission" date="2019-01" db="EMBL/GenBank/DDBJ databases">
        <title>Sequencing of cultivated peanut Arachis hypogaea provides insights into genome evolution and oil improvement.</title>
        <authorList>
            <person name="Chen X."/>
        </authorList>
    </citation>
    <scope>NUCLEOTIDE SEQUENCE [LARGE SCALE GENOMIC DNA]</scope>
    <source>
        <strain evidence="2">cv. Fuhuasheng</strain>
        <tissue evidence="1">Leaves</tissue>
    </source>
</reference>
<evidence type="ECO:0000313" key="1">
    <source>
        <dbReference type="EMBL" id="RYQ86529.1"/>
    </source>
</evidence>
<gene>
    <name evidence="1" type="ORF">Ahy_B10g106197</name>
</gene>
<dbReference type="Proteomes" id="UP000289738">
    <property type="component" value="Chromosome B10"/>
</dbReference>
<sequence length="147" mass="16934">MRLSPPLLCSLLIQSRSLPLYSLSPRNKENISSLFAALERVVSWSFMPLPSKLPRPFILVRTFVNAKVNWVRDSSLDNAILKEKDFKHVVSFKNEIVSSTSKSLSLYNASLLKEPTAQPFHDNHRIYRQVSLYFHAIPTRSWLPSTY</sequence>
<protein>
    <submittedName>
        <fullName evidence="1">Uncharacterized protein</fullName>
    </submittedName>
</protein>
<organism evidence="1 2">
    <name type="scientific">Arachis hypogaea</name>
    <name type="common">Peanut</name>
    <dbReference type="NCBI Taxonomy" id="3818"/>
    <lineage>
        <taxon>Eukaryota</taxon>
        <taxon>Viridiplantae</taxon>
        <taxon>Streptophyta</taxon>
        <taxon>Embryophyta</taxon>
        <taxon>Tracheophyta</taxon>
        <taxon>Spermatophyta</taxon>
        <taxon>Magnoliopsida</taxon>
        <taxon>eudicotyledons</taxon>
        <taxon>Gunneridae</taxon>
        <taxon>Pentapetalae</taxon>
        <taxon>rosids</taxon>
        <taxon>fabids</taxon>
        <taxon>Fabales</taxon>
        <taxon>Fabaceae</taxon>
        <taxon>Papilionoideae</taxon>
        <taxon>50 kb inversion clade</taxon>
        <taxon>dalbergioids sensu lato</taxon>
        <taxon>Dalbergieae</taxon>
        <taxon>Pterocarpus clade</taxon>
        <taxon>Arachis</taxon>
    </lineage>
</organism>
<keyword evidence="2" id="KW-1185">Reference proteome</keyword>